<keyword evidence="5" id="KW-0482">Metalloprotease</keyword>
<dbReference type="PANTHER" id="PTHR10201:SF323">
    <property type="entry name" value="MATRIX METALLOPROTEINASE-21"/>
    <property type="match status" value="1"/>
</dbReference>
<dbReference type="Gene3D" id="1.10.3130.20">
    <property type="entry name" value="Phycobilisome linker domain"/>
    <property type="match status" value="1"/>
</dbReference>
<dbReference type="EMBL" id="QFBC01000001">
    <property type="protein sequence ID" value="PWE57857.1"/>
    <property type="molecule type" value="Genomic_DNA"/>
</dbReference>
<keyword evidence="4" id="KW-0862">Zinc</keyword>
<dbReference type="PANTHER" id="PTHR10201">
    <property type="entry name" value="MATRIX METALLOPROTEINASE"/>
    <property type="match status" value="1"/>
</dbReference>
<evidence type="ECO:0000256" key="4">
    <source>
        <dbReference type="ARBA" id="ARBA00022833"/>
    </source>
</evidence>
<dbReference type="InterPro" id="IPR025282">
    <property type="entry name" value="DUF4214"/>
</dbReference>
<dbReference type="GO" id="GO:0006508">
    <property type="term" value="P:proteolysis"/>
    <property type="evidence" value="ECO:0007669"/>
    <property type="project" value="UniProtKB-KW"/>
</dbReference>
<proteinExistence type="predicted"/>
<dbReference type="GO" id="GO:0004222">
    <property type="term" value="F:metalloendopeptidase activity"/>
    <property type="evidence" value="ECO:0007669"/>
    <property type="project" value="InterPro"/>
</dbReference>
<dbReference type="Pfam" id="PF13946">
    <property type="entry name" value="DUF4214"/>
    <property type="match status" value="1"/>
</dbReference>
<evidence type="ECO:0000259" key="6">
    <source>
        <dbReference type="SMART" id="SM00235"/>
    </source>
</evidence>
<sequence length="388" mass="41986">MTEYVLGEAKWGEGYIGRTGGTVTWAFAQFNWSGGYEFDRQMTEEAFRSLIRQAFDAWEAVAKIDFVEVSDSSSTGIRIGWDYIDGAYGTVGEARWEGTSSGSQTLYSITESEIRFDTAETWSTSKNYIGNDTNFYAVALHEIGHAIGLEHTDDEATIMYPSVTDLSTLGPGDIRGIQTLYGAKQTTGTTATNGNDTFTATAANDRFDGLGGIDTAVYSGARAAYGVSEASGRISVSGNGTGSDELINIERLRFADGTLAFDTDGNAGQAYRIYKAAFDRVPDSGGLSYWINALDKGQGNVTWVAQNFINSAEFQATYGSPSTVSNNAFTDLIYRNVLDRDPDAAGYSYWTGQLQGGLTRAQMLAQFSESAENQQNVAAAIDDGIWYV</sequence>
<dbReference type="InterPro" id="IPR024079">
    <property type="entry name" value="MetalloPept_cat_dom_sf"/>
</dbReference>
<dbReference type="AlphaFoldDB" id="A0A2U2DX08"/>
<accession>A0A2U2DX08</accession>
<dbReference type="PRINTS" id="PR00138">
    <property type="entry name" value="MATRIXIN"/>
</dbReference>
<evidence type="ECO:0000256" key="2">
    <source>
        <dbReference type="ARBA" id="ARBA00022723"/>
    </source>
</evidence>
<protein>
    <recommendedName>
        <fullName evidence="6">Peptidase metallopeptidase domain-containing protein</fullName>
    </recommendedName>
</protein>
<dbReference type="RefSeq" id="WP_109456374.1">
    <property type="nucleotide sequence ID" value="NZ_QFBC01000001.1"/>
</dbReference>
<evidence type="ECO:0000256" key="5">
    <source>
        <dbReference type="ARBA" id="ARBA00023049"/>
    </source>
</evidence>
<dbReference type="Gene3D" id="3.40.390.10">
    <property type="entry name" value="Collagenase (Catalytic Domain)"/>
    <property type="match status" value="1"/>
</dbReference>
<evidence type="ECO:0000256" key="1">
    <source>
        <dbReference type="ARBA" id="ARBA00022670"/>
    </source>
</evidence>
<dbReference type="SMART" id="SM00235">
    <property type="entry name" value="ZnMc"/>
    <property type="match status" value="1"/>
</dbReference>
<dbReference type="InterPro" id="IPR038255">
    <property type="entry name" value="PBS_linker_sf"/>
</dbReference>
<keyword evidence="3" id="KW-0378">Hydrolase</keyword>
<dbReference type="InterPro" id="IPR006026">
    <property type="entry name" value="Peptidase_Metallo"/>
</dbReference>
<name>A0A2U2DX08_9HYPH</name>
<evidence type="ECO:0000313" key="7">
    <source>
        <dbReference type="EMBL" id="PWE57857.1"/>
    </source>
</evidence>
<dbReference type="GO" id="GO:0008270">
    <property type="term" value="F:zinc ion binding"/>
    <property type="evidence" value="ECO:0007669"/>
    <property type="project" value="InterPro"/>
</dbReference>
<reference evidence="7 8" key="1">
    <citation type="submission" date="2018-05" db="EMBL/GenBank/DDBJ databases">
        <title>The draft genome of strain NS-104.</title>
        <authorList>
            <person name="Hang P."/>
            <person name="Jiang J."/>
        </authorList>
    </citation>
    <scope>NUCLEOTIDE SEQUENCE [LARGE SCALE GENOMIC DNA]</scope>
    <source>
        <strain evidence="7 8">NS-104</strain>
    </source>
</reference>
<dbReference type="GO" id="GO:0031012">
    <property type="term" value="C:extracellular matrix"/>
    <property type="evidence" value="ECO:0007669"/>
    <property type="project" value="InterPro"/>
</dbReference>
<feature type="domain" description="Peptidase metallopeptidase" evidence="6">
    <location>
        <begin position="7"/>
        <end position="183"/>
    </location>
</feature>
<dbReference type="OrthoDB" id="9795498at2"/>
<keyword evidence="1" id="KW-0645">Protease</keyword>
<dbReference type="InterPro" id="IPR001818">
    <property type="entry name" value="Pept_M10_metallopeptidase"/>
</dbReference>
<organism evidence="7 8">
    <name type="scientific">Metarhizobium album</name>
    <dbReference type="NCBI Taxonomy" id="2182425"/>
    <lineage>
        <taxon>Bacteria</taxon>
        <taxon>Pseudomonadati</taxon>
        <taxon>Pseudomonadota</taxon>
        <taxon>Alphaproteobacteria</taxon>
        <taxon>Hyphomicrobiales</taxon>
        <taxon>Rhizobiaceae</taxon>
        <taxon>Metarhizobium</taxon>
    </lineage>
</organism>
<dbReference type="InterPro" id="IPR021190">
    <property type="entry name" value="Pept_M10A"/>
</dbReference>
<keyword evidence="2" id="KW-0479">Metal-binding</keyword>
<dbReference type="SUPFAM" id="SSF55486">
    <property type="entry name" value="Metalloproteases ('zincins'), catalytic domain"/>
    <property type="match status" value="1"/>
</dbReference>
<keyword evidence="8" id="KW-1185">Reference proteome</keyword>
<dbReference type="Pfam" id="PF00413">
    <property type="entry name" value="Peptidase_M10"/>
    <property type="match status" value="1"/>
</dbReference>
<evidence type="ECO:0000313" key="8">
    <source>
        <dbReference type="Proteomes" id="UP000245252"/>
    </source>
</evidence>
<comment type="caution">
    <text evidence="7">The sequence shown here is derived from an EMBL/GenBank/DDBJ whole genome shotgun (WGS) entry which is preliminary data.</text>
</comment>
<dbReference type="Proteomes" id="UP000245252">
    <property type="component" value="Unassembled WGS sequence"/>
</dbReference>
<evidence type="ECO:0000256" key="3">
    <source>
        <dbReference type="ARBA" id="ARBA00022801"/>
    </source>
</evidence>
<gene>
    <name evidence="7" type="ORF">DEM27_01280</name>
</gene>